<proteinExistence type="predicted"/>
<evidence type="ECO:0000313" key="2">
    <source>
        <dbReference type="Proteomes" id="UP000694044"/>
    </source>
</evidence>
<keyword evidence="2" id="KW-1185">Reference proteome</keyword>
<accession>A0A8T1V7M5</accession>
<sequence>MVAWCSEQHNTNFRPSASKGLSGLRRHIRFLGLAEAPEIRRVQEGCACMSQARGHDAWRYAVDEARRRGAGAAGLYIQAALMVWPPEIRAPSGAALLKTRQPYGARRRAAVAAYPVGTDGVTSRIKGAQRSRLRKCCSRRRDVQNQALTAGHHEEALLKATAGAAHPGCRWSWANPTPTLTPNFLDNVADCMELGRGETYVYEGNYTDSDVQRRNDFNMQWKAQRKECADKRTLAMLRSASEMKPNYTTLR</sequence>
<reference evidence="1" key="1">
    <citation type="submission" date="2021-02" db="EMBL/GenBank/DDBJ databases">
        <authorList>
            <person name="Palmer J.M."/>
        </authorList>
    </citation>
    <scope>NUCLEOTIDE SEQUENCE</scope>
    <source>
        <strain evidence="1">SCRP734</strain>
    </source>
</reference>
<evidence type="ECO:0000313" key="1">
    <source>
        <dbReference type="EMBL" id="KAG7376343.1"/>
    </source>
</evidence>
<organism evidence="1 2">
    <name type="scientific">Phytophthora pseudosyringae</name>
    <dbReference type="NCBI Taxonomy" id="221518"/>
    <lineage>
        <taxon>Eukaryota</taxon>
        <taxon>Sar</taxon>
        <taxon>Stramenopiles</taxon>
        <taxon>Oomycota</taxon>
        <taxon>Peronosporomycetes</taxon>
        <taxon>Peronosporales</taxon>
        <taxon>Peronosporaceae</taxon>
        <taxon>Phytophthora</taxon>
    </lineage>
</organism>
<dbReference type="AlphaFoldDB" id="A0A8T1V7M5"/>
<dbReference type="Proteomes" id="UP000694044">
    <property type="component" value="Unassembled WGS sequence"/>
</dbReference>
<gene>
    <name evidence="1" type="ORF">PHYPSEUDO_013711</name>
</gene>
<dbReference type="EMBL" id="JAGDFM010000724">
    <property type="protein sequence ID" value="KAG7376343.1"/>
    <property type="molecule type" value="Genomic_DNA"/>
</dbReference>
<name>A0A8T1V7M5_9STRA</name>
<comment type="caution">
    <text evidence="1">The sequence shown here is derived from an EMBL/GenBank/DDBJ whole genome shotgun (WGS) entry which is preliminary data.</text>
</comment>
<protein>
    <submittedName>
        <fullName evidence="1">Uncharacterized protein</fullName>
    </submittedName>
</protein>